<gene>
    <name evidence="3" type="ORF">SAMN04489760_13314</name>
</gene>
<evidence type="ECO:0000256" key="1">
    <source>
        <dbReference type="SAM" id="SignalP"/>
    </source>
</evidence>
<dbReference type="EMBL" id="FOBS01000033">
    <property type="protein sequence ID" value="SEM67344.1"/>
    <property type="molecule type" value="Genomic_DNA"/>
</dbReference>
<keyword evidence="4" id="KW-1185">Reference proteome</keyword>
<dbReference type="RefSeq" id="WP_237671775.1">
    <property type="nucleotide sequence ID" value="NZ_FOBS01000033.1"/>
</dbReference>
<dbReference type="STRING" id="43775.SAMN04489760_13314"/>
<dbReference type="Pfam" id="PF01497">
    <property type="entry name" value="Peripla_BP_2"/>
    <property type="match status" value="1"/>
</dbReference>
<accession>A0A1H8ABP2</accession>
<protein>
    <submittedName>
        <fullName evidence="3">Iron complex transport system substrate-binding protein</fullName>
    </submittedName>
</protein>
<feature type="signal peptide" evidence="1">
    <location>
        <begin position="1"/>
        <end position="21"/>
    </location>
</feature>
<sequence>MLGILSIVLFGASLSPIPLYAGDQKIVTDMCDKKVEVPVEPKRIACMHCVSPEKIMTLGGGSSILLMAEQSPWAYRLYPEIKKAKSNKGVTPEQLRDMNVDFVLYSPGMTKEAPFSTAGLKTICAFSAETRPRNLDEYRQNFERQISMFGDLLGPEAKARAEKYNAYFDRKVKEILSVTSKIEKKDRPRVYYGGLHGSPLGSQGNGSVMHWNTDVSGGNYLPAALDDNHATATLQQVRSWDPDIVLLSGYYDSSDDLKKNPDWASLKAVKNGKVYHLPRGIYTWDHASGEGVLLMIHMAKIFYPEQFQGWDMIQEMKTFYSQVYGKTVTDEDAERILNCLPPPRMEAAAAKTGDAILR</sequence>
<feature type="chain" id="PRO_5011468588" evidence="1">
    <location>
        <begin position="22"/>
        <end position="358"/>
    </location>
</feature>
<name>A0A1H8ABP2_9BACT</name>
<dbReference type="Proteomes" id="UP000198744">
    <property type="component" value="Unassembled WGS sequence"/>
</dbReference>
<dbReference type="PROSITE" id="PS50983">
    <property type="entry name" value="FE_B12_PBP"/>
    <property type="match status" value="1"/>
</dbReference>
<feature type="domain" description="Fe/B12 periplasmic-binding" evidence="2">
    <location>
        <begin position="43"/>
        <end position="306"/>
    </location>
</feature>
<dbReference type="PANTHER" id="PTHR30535">
    <property type="entry name" value="VITAMIN B12-BINDING PROTEIN"/>
    <property type="match status" value="1"/>
</dbReference>
<evidence type="ECO:0000259" key="2">
    <source>
        <dbReference type="PROSITE" id="PS50983"/>
    </source>
</evidence>
<dbReference type="InterPro" id="IPR002491">
    <property type="entry name" value="ABC_transptr_periplasmic_BD"/>
</dbReference>
<proteinExistence type="predicted"/>
<evidence type="ECO:0000313" key="4">
    <source>
        <dbReference type="Proteomes" id="UP000198744"/>
    </source>
</evidence>
<reference evidence="3 4" key="1">
    <citation type="submission" date="2016-10" db="EMBL/GenBank/DDBJ databases">
        <authorList>
            <person name="de Groot N.N."/>
        </authorList>
    </citation>
    <scope>NUCLEOTIDE SEQUENCE [LARGE SCALE GENOMIC DNA]</scope>
    <source>
        <strain evidence="3 4">DSM 8423</strain>
    </source>
</reference>
<organism evidence="3 4">
    <name type="scientific">Syntrophus gentianae</name>
    <dbReference type="NCBI Taxonomy" id="43775"/>
    <lineage>
        <taxon>Bacteria</taxon>
        <taxon>Pseudomonadati</taxon>
        <taxon>Thermodesulfobacteriota</taxon>
        <taxon>Syntrophia</taxon>
        <taxon>Syntrophales</taxon>
        <taxon>Syntrophaceae</taxon>
        <taxon>Syntrophus</taxon>
    </lineage>
</organism>
<dbReference type="AlphaFoldDB" id="A0A1H8ABP2"/>
<dbReference type="SUPFAM" id="SSF53807">
    <property type="entry name" value="Helical backbone' metal receptor"/>
    <property type="match status" value="1"/>
</dbReference>
<dbReference type="InterPro" id="IPR050902">
    <property type="entry name" value="ABC_Transporter_SBP"/>
</dbReference>
<evidence type="ECO:0000313" key="3">
    <source>
        <dbReference type="EMBL" id="SEM67344.1"/>
    </source>
</evidence>
<keyword evidence="1" id="KW-0732">Signal</keyword>
<dbReference type="Gene3D" id="3.40.50.1980">
    <property type="entry name" value="Nitrogenase molybdenum iron protein domain"/>
    <property type="match status" value="2"/>
</dbReference>
<dbReference type="PANTHER" id="PTHR30535:SF34">
    <property type="entry name" value="MOLYBDATE-BINDING PROTEIN MOLA"/>
    <property type="match status" value="1"/>
</dbReference>